<accession>A0A835V309</accession>
<gene>
    <name evidence="2" type="ORF">HPP92_010942</name>
</gene>
<evidence type="ECO:0000313" key="3">
    <source>
        <dbReference type="Proteomes" id="UP000639772"/>
    </source>
</evidence>
<evidence type="ECO:0000313" key="2">
    <source>
        <dbReference type="EMBL" id="KAG0482858.1"/>
    </source>
</evidence>
<keyword evidence="1" id="KW-1133">Transmembrane helix</keyword>
<name>A0A835V309_VANPL</name>
<keyword evidence="1" id="KW-0812">Transmembrane</keyword>
<feature type="transmembrane region" description="Helical" evidence="1">
    <location>
        <begin position="20"/>
        <end position="41"/>
    </location>
</feature>
<organism evidence="2 3">
    <name type="scientific">Vanilla planifolia</name>
    <name type="common">Vanilla</name>
    <dbReference type="NCBI Taxonomy" id="51239"/>
    <lineage>
        <taxon>Eukaryota</taxon>
        <taxon>Viridiplantae</taxon>
        <taxon>Streptophyta</taxon>
        <taxon>Embryophyta</taxon>
        <taxon>Tracheophyta</taxon>
        <taxon>Spermatophyta</taxon>
        <taxon>Magnoliopsida</taxon>
        <taxon>Liliopsida</taxon>
        <taxon>Asparagales</taxon>
        <taxon>Orchidaceae</taxon>
        <taxon>Vanilloideae</taxon>
        <taxon>Vanilleae</taxon>
        <taxon>Vanilla</taxon>
    </lineage>
</organism>
<dbReference type="AlphaFoldDB" id="A0A835V309"/>
<reference evidence="2 3" key="1">
    <citation type="journal article" date="2020" name="Nat. Food">
        <title>A phased Vanilla planifolia genome enables genetic improvement of flavour and production.</title>
        <authorList>
            <person name="Hasing T."/>
            <person name="Tang H."/>
            <person name="Brym M."/>
            <person name="Khazi F."/>
            <person name="Huang T."/>
            <person name="Chambers A.H."/>
        </authorList>
    </citation>
    <scope>NUCLEOTIDE SEQUENCE [LARGE SCALE GENOMIC DNA]</scope>
    <source>
        <tissue evidence="2">Leaf</tissue>
    </source>
</reference>
<sequence length="136" mass="15593">MENFYFQLNRISSMAFDVDELLAAFVPITVYWLCSGLYMMLEKSNIYRIRTRAEKYRKNMVSKVPVVKVIYEEGRRKARAASSCRYHSSVLRGNDLMATLHPSNAAHEQVSVRAGPFPTALLGAFLRLRCRVQPSN</sequence>
<comment type="caution">
    <text evidence="2">The sequence shown here is derived from an EMBL/GenBank/DDBJ whole genome shotgun (WGS) entry which is preliminary data.</text>
</comment>
<protein>
    <submittedName>
        <fullName evidence="2">Uncharacterized protein</fullName>
    </submittedName>
</protein>
<keyword evidence="1" id="KW-0472">Membrane</keyword>
<dbReference type="Proteomes" id="UP000639772">
    <property type="component" value="Unassembled WGS sequence"/>
</dbReference>
<proteinExistence type="predicted"/>
<evidence type="ECO:0000256" key="1">
    <source>
        <dbReference type="SAM" id="Phobius"/>
    </source>
</evidence>
<dbReference type="OrthoDB" id="1730905at2759"/>
<dbReference type="EMBL" id="JADCNM010000005">
    <property type="protein sequence ID" value="KAG0482858.1"/>
    <property type="molecule type" value="Genomic_DNA"/>
</dbReference>